<keyword evidence="3" id="KW-0560">Oxidoreductase</keyword>
<evidence type="ECO:0000256" key="1">
    <source>
        <dbReference type="ARBA" id="ARBA00010609"/>
    </source>
</evidence>
<evidence type="ECO:0000259" key="7">
    <source>
        <dbReference type="Pfam" id="PF00394"/>
    </source>
</evidence>
<dbReference type="Pfam" id="PF07732">
    <property type="entry name" value="Cu-oxidase_3"/>
    <property type="match status" value="1"/>
</dbReference>
<dbReference type="InterPro" id="IPR033138">
    <property type="entry name" value="Cu_oxidase_CS"/>
</dbReference>
<evidence type="ECO:0000256" key="5">
    <source>
        <dbReference type="ARBA" id="ARBA00023157"/>
    </source>
</evidence>
<dbReference type="InterPro" id="IPR001117">
    <property type="entry name" value="Cu-oxidase_2nd"/>
</dbReference>
<evidence type="ECO:0000256" key="2">
    <source>
        <dbReference type="ARBA" id="ARBA00022723"/>
    </source>
</evidence>
<dbReference type="GO" id="GO:0016491">
    <property type="term" value="F:oxidoreductase activity"/>
    <property type="evidence" value="ECO:0007669"/>
    <property type="project" value="UniProtKB-KW"/>
</dbReference>
<dbReference type="PANTHER" id="PTHR11709">
    <property type="entry name" value="MULTI-COPPER OXIDASE"/>
    <property type="match status" value="1"/>
</dbReference>
<feature type="domain" description="Plastocyanin-like" evidence="9">
    <location>
        <begin position="55"/>
        <end position="154"/>
    </location>
</feature>
<dbReference type="SUPFAM" id="SSF49503">
    <property type="entry name" value="Cupredoxins"/>
    <property type="match status" value="3"/>
</dbReference>
<dbReference type="GO" id="GO:0005507">
    <property type="term" value="F:copper ion binding"/>
    <property type="evidence" value="ECO:0007669"/>
    <property type="project" value="InterPro"/>
</dbReference>
<dbReference type="InterPro" id="IPR011706">
    <property type="entry name" value="Cu-oxidase_C"/>
</dbReference>
<reference evidence="10" key="1">
    <citation type="submission" date="2021-02" db="EMBL/GenBank/DDBJ databases">
        <title>Psilocybe cubensis genome.</title>
        <authorList>
            <person name="Mckernan K.J."/>
            <person name="Crawford S."/>
            <person name="Trippe A."/>
            <person name="Kane L.T."/>
            <person name="Mclaughlin S."/>
        </authorList>
    </citation>
    <scope>NUCLEOTIDE SEQUENCE [LARGE SCALE GENOMIC DNA]</scope>
    <source>
        <strain evidence="10">MGC-MH-2018</strain>
    </source>
</reference>
<evidence type="ECO:0000256" key="3">
    <source>
        <dbReference type="ARBA" id="ARBA00023002"/>
    </source>
</evidence>
<keyword evidence="5" id="KW-1015">Disulfide bond</keyword>
<organism evidence="10">
    <name type="scientific">Psilocybe cubensis</name>
    <name type="common">Psychedelic mushroom</name>
    <name type="synonym">Stropharia cubensis</name>
    <dbReference type="NCBI Taxonomy" id="181762"/>
    <lineage>
        <taxon>Eukaryota</taxon>
        <taxon>Fungi</taxon>
        <taxon>Dikarya</taxon>
        <taxon>Basidiomycota</taxon>
        <taxon>Agaricomycotina</taxon>
        <taxon>Agaricomycetes</taxon>
        <taxon>Agaricomycetidae</taxon>
        <taxon>Agaricales</taxon>
        <taxon>Agaricineae</taxon>
        <taxon>Strophariaceae</taxon>
        <taxon>Psilocybe</taxon>
    </lineage>
</organism>
<dbReference type="InterPro" id="IPR045087">
    <property type="entry name" value="Cu-oxidase_fam"/>
</dbReference>
<accession>A0A8H8CIK2</accession>
<evidence type="ECO:0000259" key="9">
    <source>
        <dbReference type="Pfam" id="PF07732"/>
    </source>
</evidence>
<evidence type="ECO:0008006" key="11">
    <source>
        <dbReference type="Google" id="ProtNLM"/>
    </source>
</evidence>
<gene>
    <name evidence="10" type="ORF">JR316_008394</name>
</gene>
<sequence>MLTFSYGFAGLSCLVGAYAFIGPSTNLYIGNKVISPDGFSRSAVLAGARPDSLVFPGPTIRAVKGETLRLNVVNQLKDKAMLMSTSVHWHGFSQQATQWADGTAEVTQCPIVPGSSFMYQFSTQNQAGTYWYHSHYSTQYCDGLKGPLVVYDPADPHRSKYDIDDESTIITLSDWYHMAAPTIPFPPVSMATLINGKGRYAGGPNSPLAVINVVPALRYRFRLVSISCDPDFTFSIDGHSLTIIEVDSVNVAPLVVDEINILAGQRYSFVLNANQPIGSYWIRANPNSGTKGFDNGINSGILRYLGARKEDPKTNSTVNNPLLETNLHPLVNPAAPGLPFPGGADVKIHLDIQFDFSAFKYTVNNVSYSPPAIPVLLQILSGKSRAQDLLNPGSMYGLPPNKVIEISMNSGSLASPHPMHLHGHKFSVIESADGTGFNFINPVRRDVVSIGSDPNRNVTIRFKTDNPGPWIFHCHVDWHLEAGLSVVFAEDIPTIAKSKHPMAWDKLCPAFDALPPQTFP</sequence>
<keyword evidence="2" id="KW-0479">Metal-binding</keyword>
<keyword evidence="4" id="KW-0186">Copper</keyword>
<evidence type="ECO:0000313" key="10">
    <source>
        <dbReference type="EMBL" id="KAG5166310.1"/>
    </source>
</evidence>
<feature type="domain" description="Plastocyanin-like" evidence="8">
    <location>
        <begin position="369"/>
        <end position="491"/>
    </location>
</feature>
<comment type="similarity">
    <text evidence="1">Belongs to the multicopper oxidase family.</text>
</comment>
<dbReference type="CDD" id="cd13903">
    <property type="entry name" value="CuRO_3_Tv-LCC_like"/>
    <property type="match status" value="1"/>
</dbReference>
<dbReference type="EMBL" id="JAFIQS010000008">
    <property type="protein sequence ID" value="KAG5166310.1"/>
    <property type="molecule type" value="Genomic_DNA"/>
</dbReference>
<dbReference type="InterPro" id="IPR011707">
    <property type="entry name" value="Cu-oxidase-like_N"/>
</dbReference>
<dbReference type="PROSITE" id="PS00079">
    <property type="entry name" value="MULTICOPPER_OXIDASE1"/>
    <property type="match status" value="2"/>
</dbReference>
<dbReference type="Gene3D" id="2.60.40.420">
    <property type="entry name" value="Cupredoxins - blue copper proteins"/>
    <property type="match status" value="3"/>
</dbReference>
<dbReference type="PROSITE" id="PS00080">
    <property type="entry name" value="MULTICOPPER_OXIDASE2"/>
    <property type="match status" value="1"/>
</dbReference>
<proteinExistence type="inferred from homology"/>
<dbReference type="Pfam" id="PF00394">
    <property type="entry name" value="Cu-oxidase"/>
    <property type="match status" value="1"/>
</dbReference>
<feature type="domain" description="Plastocyanin-like" evidence="7">
    <location>
        <begin position="166"/>
        <end position="306"/>
    </location>
</feature>
<evidence type="ECO:0000259" key="8">
    <source>
        <dbReference type="Pfam" id="PF07731"/>
    </source>
</evidence>
<protein>
    <recommendedName>
        <fullName evidence="11">Laccase</fullName>
    </recommendedName>
</protein>
<comment type="caution">
    <text evidence="10">The sequence shown here is derived from an EMBL/GenBank/DDBJ whole genome shotgun (WGS) entry which is preliminary data.</text>
</comment>
<evidence type="ECO:0000256" key="4">
    <source>
        <dbReference type="ARBA" id="ARBA00023008"/>
    </source>
</evidence>
<dbReference type="InterPro" id="IPR002355">
    <property type="entry name" value="Cu_oxidase_Cu_BS"/>
</dbReference>
<dbReference type="AlphaFoldDB" id="A0A8H8CIK2"/>
<keyword evidence="6" id="KW-0325">Glycoprotein</keyword>
<dbReference type="Pfam" id="PF07731">
    <property type="entry name" value="Cu-oxidase_2"/>
    <property type="match status" value="1"/>
</dbReference>
<evidence type="ECO:0000256" key="6">
    <source>
        <dbReference type="ARBA" id="ARBA00023180"/>
    </source>
</evidence>
<name>A0A8H8CIK2_PSICU</name>
<dbReference type="FunFam" id="2.60.40.420:FF:000045">
    <property type="entry name" value="Laccase 2"/>
    <property type="match status" value="1"/>
</dbReference>
<dbReference type="InterPro" id="IPR008972">
    <property type="entry name" value="Cupredoxin"/>
</dbReference>
<dbReference type="PANTHER" id="PTHR11709:SF511">
    <property type="entry name" value="LACCASE"/>
    <property type="match status" value="1"/>
</dbReference>